<dbReference type="Proteomes" id="UP000619101">
    <property type="component" value="Unassembled WGS sequence"/>
</dbReference>
<evidence type="ECO:0000313" key="1">
    <source>
        <dbReference type="EMBL" id="MBD8038722.1"/>
    </source>
</evidence>
<sequence>MKQRSLLMTTYTKVNMDNFIKKHINLDTEVTKKARSSRDFLHEQLSALPNKAENFPRLYPGKEIYNYGSFSRKTKIRPLDDIDFMLIFSADGTTYKHISETIKMTVPESAANLYKLRDENGYLSSRKIANKIKNNISKVAQYQKSEIRSSQEAVILNLVSYDWTFDIIPAFKTVEESDGRSYYLIPDGDGHWKKTDPRIDQARVTNVNKNTDYNVLEFIRIIKFWNQIQNIKISSYLLENIVLNYFEEGEGEIWNTKPYQLKSFFNYLSSAIFQPVWDPKSLQGDLNDLEHSKQIIIENKANKSMNAASNAITYENDKKYEEADKQWRIIFGDDYV</sequence>
<organism evidence="1 2">
    <name type="scientific">Solibacillus faecavium</name>
    <dbReference type="NCBI Taxonomy" id="2762221"/>
    <lineage>
        <taxon>Bacteria</taxon>
        <taxon>Bacillati</taxon>
        <taxon>Bacillota</taxon>
        <taxon>Bacilli</taxon>
        <taxon>Bacillales</taxon>
        <taxon>Caryophanaceae</taxon>
        <taxon>Solibacillus</taxon>
    </lineage>
</organism>
<dbReference type="SUPFAM" id="SSF81301">
    <property type="entry name" value="Nucleotidyltransferase"/>
    <property type="match status" value="1"/>
</dbReference>
<dbReference type="EMBL" id="JACSPZ010000014">
    <property type="protein sequence ID" value="MBD8038722.1"/>
    <property type="molecule type" value="Genomic_DNA"/>
</dbReference>
<comment type="caution">
    <text evidence="1">The sequence shown here is derived from an EMBL/GenBank/DDBJ whole genome shotgun (WGS) entry which is preliminary data.</text>
</comment>
<accession>A0ABR8Y3C7</accession>
<name>A0ABR8Y3C7_9BACL</name>
<dbReference type="InterPro" id="IPR043519">
    <property type="entry name" value="NT_sf"/>
</dbReference>
<evidence type="ECO:0000313" key="2">
    <source>
        <dbReference type="Proteomes" id="UP000619101"/>
    </source>
</evidence>
<keyword evidence="2" id="KW-1185">Reference proteome</keyword>
<reference evidence="1 2" key="1">
    <citation type="submission" date="2020-08" db="EMBL/GenBank/DDBJ databases">
        <title>A Genomic Blueprint of the Chicken Gut Microbiome.</title>
        <authorList>
            <person name="Gilroy R."/>
            <person name="Ravi A."/>
            <person name="Getino M."/>
            <person name="Pursley I."/>
            <person name="Horton D.L."/>
            <person name="Alikhan N.-F."/>
            <person name="Baker D."/>
            <person name="Gharbi K."/>
            <person name="Hall N."/>
            <person name="Watson M."/>
            <person name="Adriaenssens E.M."/>
            <person name="Foster-Nyarko E."/>
            <person name="Jarju S."/>
            <person name="Secka A."/>
            <person name="Antonio M."/>
            <person name="Oren A."/>
            <person name="Chaudhuri R."/>
            <person name="La Ragione R.M."/>
            <person name="Hildebrand F."/>
            <person name="Pallen M.J."/>
        </authorList>
    </citation>
    <scope>NUCLEOTIDE SEQUENCE [LARGE SCALE GENOMIC DNA]</scope>
    <source>
        <strain evidence="1 2">A46</strain>
    </source>
</reference>
<gene>
    <name evidence="1" type="ORF">H9635_18415</name>
</gene>
<dbReference type="Gene3D" id="3.30.460.90">
    <property type="match status" value="1"/>
</dbReference>
<proteinExistence type="predicted"/>
<protein>
    <submittedName>
        <fullName evidence="1">Nucleotidyltransferase</fullName>
    </submittedName>
</protein>